<dbReference type="CDD" id="cd12183">
    <property type="entry name" value="LDH_like_2"/>
    <property type="match status" value="1"/>
</dbReference>
<dbReference type="InterPro" id="IPR006140">
    <property type="entry name" value="D-isomer_DH_NAD-bd"/>
</dbReference>
<evidence type="ECO:0000313" key="8">
    <source>
        <dbReference type="Proteomes" id="UP000524404"/>
    </source>
</evidence>
<dbReference type="PANTHER" id="PTHR43026:SF1">
    <property type="entry name" value="2-HYDROXYACID DEHYDROGENASE HOMOLOG 1-RELATED"/>
    <property type="match status" value="1"/>
</dbReference>
<dbReference type="Gene3D" id="3.40.50.720">
    <property type="entry name" value="NAD(P)-binding Rossmann-like Domain"/>
    <property type="match status" value="2"/>
</dbReference>
<dbReference type="Pfam" id="PF00389">
    <property type="entry name" value="2-Hacid_dh"/>
    <property type="match status" value="1"/>
</dbReference>
<comment type="caution">
    <text evidence="7">The sequence shown here is derived from an EMBL/GenBank/DDBJ whole genome shotgun (WGS) entry which is preliminary data.</text>
</comment>
<dbReference type="Pfam" id="PF02826">
    <property type="entry name" value="2-Hacid_dh_C"/>
    <property type="match status" value="1"/>
</dbReference>
<dbReference type="GO" id="GO:0006564">
    <property type="term" value="P:L-serine biosynthetic process"/>
    <property type="evidence" value="ECO:0007669"/>
    <property type="project" value="UniProtKB-ARBA"/>
</dbReference>
<reference evidence="7 8" key="1">
    <citation type="submission" date="2020-08" db="EMBL/GenBank/DDBJ databases">
        <title>Functional genomics of gut bacteria from endangered species of beetles.</title>
        <authorList>
            <person name="Carlos-Shanley C."/>
        </authorList>
    </citation>
    <scope>NUCLEOTIDE SEQUENCE [LARGE SCALE GENOMIC DNA]</scope>
    <source>
        <strain evidence="7 8">S00070</strain>
    </source>
</reference>
<feature type="domain" description="D-isomer specific 2-hydroxyacid dehydrogenase NAD-binding" evidence="6">
    <location>
        <begin position="109"/>
        <end position="297"/>
    </location>
</feature>
<evidence type="ECO:0000313" key="7">
    <source>
        <dbReference type="EMBL" id="MBB6004091.1"/>
    </source>
</evidence>
<dbReference type="GO" id="GO:0004617">
    <property type="term" value="F:phosphoglycerate dehydrogenase activity"/>
    <property type="evidence" value="ECO:0007669"/>
    <property type="project" value="UniProtKB-ARBA"/>
</dbReference>
<evidence type="ECO:0000259" key="6">
    <source>
        <dbReference type="Pfam" id="PF02826"/>
    </source>
</evidence>
<accession>A0A841EX96</accession>
<gene>
    <name evidence="7" type="ORF">HNP25_002753</name>
</gene>
<dbReference type="RefSeq" id="WP_184134884.1">
    <property type="nucleotide sequence ID" value="NZ_JACHKT010000019.1"/>
</dbReference>
<evidence type="ECO:0000256" key="3">
    <source>
        <dbReference type="ARBA" id="ARBA00023027"/>
    </source>
</evidence>
<dbReference type="InterPro" id="IPR006139">
    <property type="entry name" value="D-isomer_2_OHA_DH_cat_dom"/>
</dbReference>
<keyword evidence="2 4" id="KW-0560">Oxidoreductase</keyword>
<dbReference type="AlphaFoldDB" id="A0A841EX96"/>
<protein>
    <submittedName>
        <fullName evidence="7">D-lactate dehydrogenase</fullName>
        <ecNumber evidence="7">1.1.1.28</ecNumber>
    </submittedName>
</protein>
<dbReference type="EC" id="1.1.1.28" evidence="7"/>
<sequence>MKTFFYSVKEFEKQYLINANQDKHETNFSNQSLAVETAILSAGYDAISVFTNDDASAEVLQLLRESGVRYIATRSVGTDHIDLVAAKQMDIKVGNVPSYSPYSIAEHTIGMMLALNRKLIVANENAHQYQFDLAPLIGFDMHQKTVGIIGLGEIGSIVAKILNGFGCKVLVYDVKHDYTKALTQHFAYVSLDTLYAEADIITLHLPFTPQTKYLINKESIAKMRDGVMLINTSRGGIINTKEVLEALKTGKIAYLGLDVYEKERGIFFKNHKPHEKKDQLLLSLMQLENVLITGHQAFLTNEALTNIADKTIENLSDWENEYYKECNSKIGRVAVIEELLH</sequence>
<dbReference type="SUPFAM" id="SSF51735">
    <property type="entry name" value="NAD(P)-binding Rossmann-fold domains"/>
    <property type="match status" value="1"/>
</dbReference>
<feature type="domain" description="D-isomer specific 2-hydroxyacid dehydrogenase catalytic" evidence="5">
    <location>
        <begin position="15"/>
        <end position="320"/>
    </location>
</feature>
<evidence type="ECO:0000256" key="1">
    <source>
        <dbReference type="ARBA" id="ARBA00005854"/>
    </source>
</evidence>
<evidence type="ECO:0000256" key="2">
    <source>
        <dbReference type="ARBA" id="ARBA00023002"/>
    </source>
</evidence>
<dbReference type="InterPro" id="IPR029753">
    <property type="entry name" value="D-isomer_DH_CS"/>
</dbReference>
<dbReference type="PROSITE" id="PS00670">
    <property type="entry name" value="D_2_HYDROXYACID_DH_2"/>
    <property type="match status" value="1"/>
</dbReference>
<dbReference type="InterPro" id="IPR058205">
    <property type="entry name" value="D-LDH-like"/>
</dbReference>
<dbReference type="EMBL" id="JACHKT010000019">
    <property type="protein sequence ID" value="MBB6004091.1"/>
    <property type="molecule type" value="Genomic_DNA"/>
</dbReference>
<keyword evidence="8" id="KW-1185">Reference proteome</keyword>
<name>A0A841EX96_9BACT</name>
<dbReference type="SUPFAM" id="SSF52283">
    <property type="entry name" value="Formate/glycerate dehydrogenase catalytic domain-like"/>
    <property type="match status" value="1"/>
</dbReference>
<dbReference type="PANTHER" id="PTHR43026">
    <property type="entry name" value="2-HYDROXYACID DEHYDROGENASE HOMOLOG 1-RELATED"/>
    <property type="match status" value="1"/>
</dbReference>
<comment type="similarity">
    <text evidence="1 4">Belongs to the D-isomer specific 2-hydroxyacid dehydrogenase family.</text>
</comment>
<dbReference type="FunFam" id="3.40.50.720:FF:000041">
    <property type="entry name" value="D-3-phosphoglycerate dehydrogenase"/>
    <property type="match status" value="1"/>
</dbReference>
<evidence type="ECO:0000256" key="4">
    <source>
        <dbReference type="RuleBase" id="RU003719"/>
    </source>
</evidence>
<proteinExistence type="inferred from homology"/>
<organism evidence="7 8">
    <name type="scientific">Arcicella rosea</name>
    <dbReference type="NCBI Taxonomy" id="502909"/>
    <lineage>
        <taxon>Bacteria</taxon>
        <taxon>Pseudomonadati</taxon>
        <taxon>Bacteroidota</taxon>
        <taxon>Cytophagia</taxon>
        <taxon>Cytophagales</taxon>
        <taxon>Flectobacillaceae</taxon>
        <taxon>Arcicella</taxon>
    </lineage>
</organism>
<evidence type="ECO:0000259" key="5">
    <source>
        <dbReference type="Pfam" id="PF00389"/>
    </source>
</evidence>
<keyword evidence="3" id="KW-0520">NAD</keyword>
<dbReference type="GO" id="GO:0051287">
    <property type="term" value="F:NAD binding"/>
    <property type="evidence" value="ECO:0007669"/>
    <property type="project" value="InterPro"/>
</dbReference>
<dbReference type="InterPro" id="IPR036291">
    <property type="entry name" value="NAD(P)-bd_dom_sf"/>
</dbReference>
<dbReference type="PROSITE" id="PS00671">
    <property type="entry name" value="D_2_HYDROXYACID_DH_3"/>
    <property type="match status" value="1"/>
</dbReference>
<dbReference type="Proteomes" id="UP000524404">
    <property type="component" value="Unassembled WGS sequence"/>
</dbReference>
<dbReference type="GO" id="GO:0047545">
    <property type="term" value="F:(S)-2-hydroxyglutarate dehydrogenase activity"/>
    <property type="evidence" value="ECO:0007669"/>
    <property type="project" value="UniProtKB-ARBA"/>
</dbReference>
<dbReference type="GO" id="GO:0008720">
    <property type="term" value="F:D-lactate dehydrogenase (NAD+) activity"/>
    <property type="evidence" value="ECO:0007669"/>
    <property type="project" value="UniProtKB-EC"/>
</dbReference>